<keyword evidence="5 8" id="KW-0812">Transmembrane</keyword>
<keyword evidence="7 8" id="KW-0472">Membrane</keyword>
<feature type="transmembrane region" description="Helical" evidence="8">
    <location>
        <begin position="224"/>
        <end position="245"/>
    </location>
</feature>
<keyword evidence="4 8" id="KW-1003">Cell membrane</keyword>
<evidence type="ECO:0000256" key="1">
    <source>
        <dbReference type="ARBA" id="ARBA00004651"/>
    </source>
</evidence>
<evidence type="ECO:0000256" key="5">
    <source>
        <dbReference type="ARBA" id="ARBA00022692"/>
    </source>
</evidence>
<feature type="transmembrane region" description="Helical" evidence="8">
    <location>
        <begin position="29"/>
        <end position="59"/>
    </location>
</feature>
<dbReference type="InterPro" id="IPR052017">
    <property type="entry name" value="TSUP"/>
</dbReference>
<evidence type="ECO:0000256" key="6">
    <source>
        <dbReference type="ARBA" id="ARBA00022989"/>
    </source>
</evidence>
<organism evidence="9 10">
    <name type="scientific">Corynebacterium glaucum</name>
    <dbReference type="NCBI Taxonomy" id="187491"/>
    <lineage>
        <taxon>Bacteria</taxon>
        <taxon>Bacillati</taxon>
        <taxon>Actinomycetota</taxon>
        <taxon>Actinomycetes</taxon>
        <taxon>Mycobacteriales</taxon>
        <taxon>Corynebacteriaceae</taxon>
        <taxon>Corynebacterium</taxon>
    </lineage>
</organism>
<dbReference type="RefSeq" id="WP_095659868.1">
    <property type="nucleotide sequence ID" value="NZ_CP019688.1"/>
</dbReference>
<keyword evidence="6 8" id="KW-1133">Transmembrane helix</keyword>
<evidence type="ECO:0000256" key="3">
    <source>
        <dbReference type="ARBA" id="ARBA00022448"/>
    </source>
</evidence>
<comment type="subcellular location">
    <subcellularLocation>
        <location evidence="1 8">Cell membrane</location>
        <topology evidence="1 8">Multi-pass membrane protein</topology>
    </subcellularLocation>
</comment>
<keyword evidence="10" id="KW-1185">Reference proteome</keyword>
<dbReference type="InterPro" id="IPR002781">
    <property type="entry name" value="TM_pro_TauE-like"/>
</dbReference>
<reference evidence="9 10" key="1">
    <citation type="submission" date="2016-12" db="EMBL/GenBank/DDBJ databases">
        <authorList>
            <person name="Song W.-J."/>
            <person name="Kurnit D.M."/>
        </authorList>
    </citation>
    <scope>NUCLEOTIDE SEQUENCE [LARGE SCALE GENOMIC DNA]</scope>
    <source>
        <strain evidence="9 10">DSM 30827</strain>
    </source>
</reference>
<feature type="transmembrane region" description="Helical" evidence="8">
    <location>
        <begin position="162"/>
        <end position="181"/>
    </location>
</feature>
<evidence type="ECO:0000256" key="8">
    <source>
        <dbReference type="RuleBase" id="RU363041"/>
    </source>
</evidence>
<proteinExistence type="inferred from homology"/>
<dbReference type="PANTHER" id="PTHR30269:SF37">
    <property type="entry name" value="MEMBRANE TRANSPORTER PROTEIN"/>
    <property type="match status" value="1"/>
</dbReference>
<evidence type="ECO:0000313" key="10">
    <source>
        <dbReference type="Proteomes" id="UP000217209"/>
    </source>
</evidence>
<dbReference type="OrthoDB" id="3872971at2"/>
<evidence type="ECO:0000256" key="2">
    <source>
        <dbReference type="ARBA" id="ARBA00009142"/>
    </source>
</evidence>
<dbReference type="Proteomes" id="UP000217209">
    <property type="component" value="Chromosome"/>
</dbReference>
<sequence length="249" mass="25215">MTLILVGVGASVALGAALQRISGMGMGLIAAPILALLLGPIDGVLVVNVIAVINAALNTRSMRADIDWKKFAPIAAALILGVIPGAWVIPRVSTDALQVLIGVLLIIALSVVTLGKRKVPNVEGVVPSAIAGAVGGFMNTLSGVAGPAITVYAQAARWDQRMYAATLQPIFLVAGSLSFAGKEISGAADIGTIDPAIWVGTIAGLVVGVIVGKQLAPRVPKERARWIALSLAFLGGLTALVRGVIGLAG</sequence>
<evidence type="ECO:0000256" key="7">
    <source>
        <dbReference type="ARBA" id="ARBA00023136"/>
    </source>
</evidence>
<keyword evidence="3" id="KW-0813">Transport</keyword>
<dbReference type="AlphaFoldDB" id="A0A1Q2HWB8"/>
<feature type="transmembrane region" description="Helical" evidence="8">
    <location>
        <begin position="96"/>
        <end position="114"/>
    </location>
</feature>
<dbReference type="GO" id="GO:0005886">
    <property type="term" value="C:plasma membrane"/>
    <property type="evidence" value="ECO:0007669"/>
    <property type="project" value="UniProtKB-SubCell"/>
</dbReference>
<evidence type="ECO:0000256" key="4">
    <source>
        <dbReference type="ARBA" id="ARBA00022475"/>
    </source>
</evidence>
<evidence type="ECO:0000313" key="9">
    <source>
        <dbReference type="EMBL" id="AQQ15138.1"/>
    </source>
</evidence>
<gene>
    <name evidence="9" type="ORF">CGLAU_05850</name>
</gene>
<feature type="transmembrane region" description="Helical" evidence="8">
    <location>
        <begin position="193"/>
        <end position="212"/>
    </location>
</feature>
<feature type="transmembrane region" description="Helical" evidence="8">
    <location>
        <begin position="71"/>
        <end position="90"/>
    </location>
</feature>
<dbReference type="Pfam" id="PF01925">
    <property type="entry name" value="TauE"/>
    <property type="match status" value="1"/>
</dbReference>
<protein>
    <recommendedName>
        <fullName evidence="8">Probable membrane transporter protein</fullName>
    </recommendedName>
</protein>
<accession>A0A1Q2HWB8</accession>
<name>A0A1Q2HWB8_9CORY</name>
<dbReference type="EMBL" id="CP019688">
    <property type="protein sequence ID" value="AQQ15138.1"/>
    <property type="molecule type" value="Genomic_DNA"/>
</dbReference>
<dbReference type="PANTHER" id="PTHR30269">
    <property type="entry name" value="TRANSMEMBRANE PROTEIN YFCA"/>
    <property type="match status" value="1"/>
</dbReference>
<comment type="similarity">
    <text evidence="2 8">Belongs to the 4-toluene sulfonate uptake permease (TSUP) (TC 2.A.102) family.</text>
</comment>
<dbReference type="KEGG" id="cgv:CGLAU_05850"/>